<keyword evidence="1" id="KW-0808">Transferase</keyword>
<dbReference type="RefSeq" id="WP_219051866.1">
    <property type="nucleotide sequence ID" value="NZ_JAHWDP010000002.1"/>
</dbReference>
<dbReference type="InterPro" id="IPR037359">
    <property type="entry name" value="NST/OST"/>
</dbReference>
<evidence type="ECO:0000313" key="3">
    <source>
        <dbReference type="Proteomes" id="UP001138686"/>
    </source>
</evidence>
<comment type="caution">
    <text evidence="2">The sequence shown here is derived from an EMBL/GenBank/DDBJ whole genome shotgun (WGS) entry which is preliminary data.</text>
</comment>
<proteinExistence type="predicted"/>
<evidence type="ECO:0000313" key="2">
    <source>
        <dbReference type="EMBL" id="MBW2937440.1"/>
    </source>
</evidence>
<name>A0A9X1FN77_9FLAO</name>
<dbReference type="GO" id="GO:0008146">
    <property type="term" value="F:sulfotransferase activity"/>
    <property type="evidence" value="ECO:0007669"/>
    <property type="project" value="InterPro"/>
</dbReference>
<protein>
    <submittedName>
        <fullName evidence="2">Sulfotransferase</fullName>
    </submittedName>
</protein>
<sequence>MNHKKVNLFVVGAMKAGTTSLIEILSNHSEIYVPPIKEPHFFVDTLPKSLYEPSRFFNLDKYFKEEFPKPIHISKIEDISQYKKLYSLSVNEKYWVDASTAYLHAPGVAQKIYSYNEDAKIIILLRDPLKRAFSHYKMDIGLGRINASFNQLMEREIQEYNNGSLEWSSHIGMSLYKSAVENYTSLFKNVLVLRIEDLASRENEELSKISSFLGIKVFETSTIQHKNVAREPKFKKLFYFLKQMGVKDYFSKYLSSNFRHWLFKKATKGSTFKMEITPKNLEKLNAIFIKESKL</sequence>
<dbReference type="PANTHER" id="PTHR10605">
    <property type="entry name" value="HEPARAN SULFATE SULFOTRANSFERASE"/>
    <property type="match status" value="1"/>
</dbReference>
<keyword evidence="3" id="KW-1185">Reference proteome</keyword>
<dbReference type="PANTHER" id="PTHR10605:SF56">
    <property type="entry name" value="BIFUNCTIONAL HEPARAN SULFATE N-DEACETYLASE_N-SULFOTRANSFERASE"/>
    <property type="match status" value="1"/>
</dbReference>
<dbReference type="EMBL" id="JAHWDP010000002">
    <property type="protein sequence ID" value="MBW2937440.1"/>
    <property type="molecule type" value="Genomic_DNA"/>
</dbReference>
<dbReference type="Pfam" id="PF13469">
    <property type="entry name" value="Sulfotransfer_3"/>
    <property type="match status" value="1"/>
</dbReference>
<dbReference type="AlphaFoldDB" id="A0A9X1FN77"/>
<evidence type="ECO:0000256" key="1">
    <source>
        <dbReference type="ARBA" id="ARBA00022679"/>
    </source>
</evidence>
<reference evidence="2" key="1">
    <citation type="submission" date="2021-07" db="EMBL/GenBank/DDBJ databases">
        <title>Aureisphaera sp. CAU 1614 isolated from sea sediment.</title>
        <authorList>
            <person name="Kim W."/>
        </authorList>
    </citation>
    <scope>NUCLEOTIDE SEQUENCE</scope>
    <source>
        <strain evidence="2">CAU 1614</strain>
    </source>
</reference>
<accession>A0A9X1FN77</accession>
<dbReference type="Proteomes" id="UP001138686">
    <property type="component" value="Unassembled WGS sequence"/>
</dbReference>
<organism evidence="2 3">
    <name type="scientific">Halomarinibacterium sedimenti</name>
    <dbReference type="NCBI Taxonomy" id="2857106"/>
    <lineage>
        <taxon>Bacteria</taxon>
        <taxon>Pseudomonadati</taxon>
        <taxon>Bacteroidota</taxon>
        <taxon>Flavobacteriia</taxon>
        <taxon>Flavobacteriales</taxon>
        <taxon>Flavobacteriaceae</taxon>
        <taxon>Halomarinibacterium</taxon>
    </lineage>
</organism>
<gene>
    <name evidence="2" type="ORF">KXJ69_04945</name>
</gene>